<reference evidence="2 3" key="1">
    <citation type="journal article" date="2012" name="Genet. Mol. Biol.">
        <title>Analysis of 16S rRNA and mxaF genes revealing insights into Methylobacterium niche-specific plant association.</title>
        <authorList>
            <person name="Dourado M.N."/>
            <person name="Andreote F.D."/>
            <person name="Dini-Andreote F."/>
            <person name="Conti R."/>
            <person name="Araujo J.M."/>
            <person name="Araujo W.L."/>
        </authorList>
    </citation>
    <scope>NUCLEOTIDE SEQUENCE [LARGE SCALE GENOMIC DNA]</scope>
    <source>
        <strain evidence="2 3">SR1.6/4</strain>
    </source>
</reference>
<dbReference type="Pfam" id="PF13761">
    <property type="entry name" value="DUF4166"/>
    <property type="match status" value="1"/>
</dbReference>
<gene>
    <name evidence="2" type="ORF">MRSR164_19665</name>
</gene>
<evidence type="ECO:0000313" key="3">
    <source>
        <dbReference type="Proteomes" id="UP001349262"/>
    </source>
</evidence>
<evidence type="ECO:0000259" key="1">
    <source>
        <dbReference type="Pfam" id="PF13761"/>
    </source>
</evidence>
<accession>A0ABU7TEZ3</accession>
<comment type="caution">
    <text evidence="2">The sequence shown here is derived from an EMBL/GenBank/DDBJ whole genome shotgun (WGS) entry which is preliminary data.</text>
</comment>
<dbReference type="Proteomes" id="UP001349262">
    <property type="component" value="Unassembled WGS sequence"/>
</dbReference>
<organism evidence="2 3">
    <name type="scientific">Methylobacterium radiotolerans</name>
    <dbReference type="NCBI Taxonomy" id="31998"/>
    <lineage>
        <taxon>Bacteria</taxon>
        <taxon>Pseudomonadati</taxon>
        <taxon>Pseudomonadota</taxon>
        <taxon>Alphaproteobacteria</taxon>
        <taxon>Hyphomicrobiales</taxon>
        <taxon>Methylobacteriaceae</taxon>
        <taxon>Methylobacterium</taxon>
    </lineage>
</organism>
<protein>
    <recommendedName>
        <fullName evidence="1">DUF4166 domain-containing protein</fullName>
    </recommendedName>
</protein>
<dbReference type="EMBL" id="MLBY01000005">
    <property type="protein sequence ID" value="MEE7458918.1"/>
    <property type="molecule type" value="Genomic_DNA"/>
</dbReference>
<sequence length="233" mass="25657">MRNAAEMAAPAAGAPRAPADLLDLRFRALVPEADWAQLPPAVQRRFSKRLGNDESAVYAGRVIETRLSRLGWLLAQLLRLVGAPLPTARVADVPSVVAVTQDGAGGGQIWTRLYARGSGFPQAIHSAKRFRGPTGLEERVGGGLGMSLRVLVEDRALVFRSERYFIDLPGFRLTLPDWLTPGTLTVSHGATGAHRFRFVLEIRHARFGRLVRQEAEFADQFERREREGSSPLP</sequence>
<feature type="domain" description="DUF4166" evidence="1">
    <location>
        <begin position="38"/>
        <end position="217"/>
    </location>
</feature>
<proteinExistence type="predicted"/>
<keyword evidence="3" id="KW-1185">Reference proteome</keyword>
<dbReference type="InterPro" id="IPR025311">
    <property type="entry name" value="DUF4166"/>
</dbReference>
<evidence type="ECO:0000313" key="2">
    <source>
        <dbReference type="EMBL" id="MEE7458918.1"/>
    </source>
</evidence>
<name>A0ABU7TEZ3_9HYPH</name>